<proteinExistence type="predicted"/>
<evidence type="ECO:0000313" key="2">
    <source>
        <dbReference type="Proteomes" id="UP000054359"/>
    </source>
</evidence>
<evidence type="ECO:0000313" key="1">
    <source>
        <dbReference type="EMBL" id="KFM75102.1"/>
    </source>
</evidence>
<protein>
    <submittedName>
        <fullName evidence="1">Uncharacterized protein</fullName>
    </submittedName>
</protein>
<dbReference type="AlphaFoldDB" id="A0A087UCL3"/>
<organism evidence="1 2">
    <name type="scientific">Stegodyphus mimosarum</name>
    <name type="common">African social velvet spider</name>
    <dbReference type="NCBI Taxonomy" id="407821"/>
    <lineage>
        <taxon>Eukaryota</taxon>
        <taxon>Metazoa</taxon>
        <taxon>Ecdysozoa</taxon>
        <taxon>Arthropoda</taxon>
        <taxon>Chelicerata</taxon>
        <taxon>Arachnida</taxon>
        <taxon>Araneae</taxon>
        <taxon>Araneomorphae</taxon>
        <taxon>Entelegynae</taxon>
        <taxon>Eresoidea</taxon>
        <taxon>Eresidae</taxon>
        <taxon>Stegodyphus</taxon>
    </lineage>
</organism>
<gene>
    <name evidence="1" type="ORF">X975_15675</name>
</gene>
<reference evidence="1 2" key="1">
    <citation type="submission" date="2013-11" db="EMBL/GenBank/DDBJ databases">
        <title>Genome sequencing of Stegodyphus mimosarum.</title>
        <authorList>
            <person name="Bechsgaard J."/>
        </authorList>
    </citation>
    <scope>NUCLEOTIDE SEQUENCE [LARGE SCALE GENOMIC DNA]</scope>
</reference>
<name>A0A087UCL3_STEMI</name>
<sequence>MSKGKWNRNIYCRIWYKTLESVVVEAEISELWVHSWDLAKPHDYFRPLLLTCIPSGNRIPLAVSVVLEPCVE</sequence>
<accession>A0A087UCL3</accession>
<keyword evidence="2" id="KW-1185">Reference proteome</keyword>
<dbReference type="EMBL" id="KK119219">
    <property type="protein sequence ID" value="KFM75102.1"/>
    <property type="molecule type" value="Genomic_DNA"/>
</dbReference>
<dbReference type="Proteomes" id="UP000054359">
    <property type="component" value="Unassembled WGS sequence"/>
</dbReference>
<feature type="non-terminal residue" evidence="1">
    <location>
        <position position="72"/>
    </location>
</feature>